<dbReference type="SUPFAM" id="SSF52374">
    <property type="entry name" value="Nucleotidylyl transferase"/>
    <property type="match status" value="1"/>
</dbReference>
<evidence type="ECO:0000256" key="8">
    <source>
        <dbReference type="ARBA" id="ARBA00022842"/>
    </source>
</evidence>
<evidence type="ECO:0000313" key="13">
    <source>
        <dbReference type="Proteomes" id="UP001174909"/>
    </source>
</evidence>
<name>A0AA35T1L8_GEOBA</name>
<keyword evidence="7" id="KW-0067">ATP-binding</keyword>
<dbReference type="GO" id="GO:0005524">
    <property type="term" value="F:ATP binding"/>
    <property type="evidence" value="ECO:0007669"/>
    <property type="project" value="UniProtKB-KW"/>
</dbReference>
<dbReference type="PANTHER" id="PTHR21342:SF1">
    <property type="entry name" value="PHOSPHOPANTETHEINE ADENYLYLTRANSFERASE"/>
    <property type="match status" value="1"/>
</dbReference>
<keyword evidence="6" id="KW-0547">Nucleotide-binding</keyword>
<dbReference type="Gene3D" id="3.40.50.620">
    <property type="entry name" value="HUPs"/>
    <property type="match status" value="1"/>
</dbReference>
<keyword evidence="3" id="KW-0963">Cytoplasm</keyword>
<evidence type="ECO:0000259" key="11">
    <source>
        <dbReference type="Pfam" id="PF01467"/>
    </source>
</evidence>
<organism evidence="12 13">
    <name type="scientific">Geodia barretti</name>
    <name type="common">Barrett's horny sponge</name>
    <dbReference type="NCBI Taxonomy" id="519541"/>
    <lineage>
        <taxon>Eukaryota</taxon>
        <taxon>Metazoa</taxon>
        <taxon>Porifera</taxon>
        <taxon>Demospongiae</taxon>
        <taxon>Heteroscleromorpha</taxon>
        <taxon>Tetractinellida</taxon>
        <taxon>Astrophorina</taxon>
        <taxon>Geodiidae</taxon>
        <taxon>Geodia</taxon>
    </lineage>
</organism>
<evidence type="ECO:0000256" key="1">
    <source>
        <dbReference type="ARBA" id="ARBA00012392"/>
    </source>
</evidence>
<dbReference type="InterPro" id="IPR004821">
    <property type="entry name" value="Cyt_trans-like"/>
</dbReference>
<keyword evidence="4" id="KW-0808">Transferase</keyword>
<keyword evidence="8" id="KW-0460">Magnesium</keyword>
<dbReference type="PANTHER" id="PTHR21342">
    <property type="entry name" value="PHOSPHOPANTETHEINE ADENYLYLTRANSFERASE"/>
    <property type="match status" value="1"/>
</dbReference>
<keyword evidence="9" id="KW-0173">Coenzyme A biosynthesis</keyword>
<dbReference type="NCBIfam" id="TIGR00125">
    <property type="entry name" value="cyt_tran_rel"/>
    <property type="match status" value="1"/>
</dbReference>
<accession>A0AA35T1L8</accession>
<evidence type="ECO:0000256" key="6">
    <source>
        <dbReference type="ARBA" id="ARBA00022741"/>
    </source>
</evidence>
<keyword evidence="13" id="KW-1185">Reference proteome</keyword>
<dbReference type="NCBIfam" id="TIGR01510">
    <property type="entry name" value="coaD_prev_kdtB"/>
    <property type="match status" value="1"/>
</dbReference>
<protein>
    <recommendedName>
        <fullName evidence="2">Phosphopantetheine adenylyltransferase</fullName>
        <ecNumber evidence="1">2.7.7.3</ecNumber>
    </recommendedName>
</protein>
<gene>
    <name evidence="12" type="ORF">GBAR_LOCUS22016</name>
</gene>
<dbReference type="GO" id="GO:0004595">
    <property type="term" value="F:pantetheine-phosphate adenylyltransferase activity"/>
    <property type="evidence" value="ECO:0007669"/>
    <property type="project" value="UniProtKB-EC"/>
</dbReference>
<evidence type="ECO:0000256" key="2">
    <source>
        <dbReference type="ARBA" id="ARBA00013868"/>
    </source>
</evidence>
<dbReference type="EC" id="2.7.7.3" evidence="1"/>
<reference evidence="12" key="1">
    <citation type="submission" date="2023-03" db="EMBL/GenBank/DDBJ databases">
        <authorList>
            <person name="Steffen K."/>
            <person name="Cardenas P."/>
        </authorList>
    </citation>
    <scope>NUCLEOTIDE SEQUENCE</scope>
</reference>
<evidence type="ECO:0000256" key="4">
    <source>
        <dbReference type="ARBA" id="ARBA00022679"/>
    </source>
</evidence>
<proteinExistence type="inferred from homology"/>
<dbReference type="HAMAP" id="MF_00151">
    <property type="entry name" value="PPAT_bact"/>
    <property type="match status" value="1"/>
</dbReference>
<dbReference type="Pfam" id="PF01467">
    <property type="entry name" value="CTP_transf_like"/>
    <property type="match status" value="1"/>
</dbReference>
<keyword evidence="5 12" id="KW-0548">Nucleotidyltransferase</keyword>
<dbReference type="InterPro" id="IPR014729">
    <property type="entry name" value="Rossmann-like_a/b/a_fold"/>
</dbReference>
<dbReference type="EMBL" id="CASHTH010003050">
    <property type="protein sequence ID" value="CAI8039559.1"/>
    <property type="molecule type" value="Genomic_DNA"/>
</dbReference>
<evidence type="ECO:0000256" key="5">
    <source>
        <dbReference type="ARBA" id="ARBA00022695"/>
    </source>
</evidence>
<sequence>MVTALYPGTFDPVTMGHLDVAERSARLFGTVIVAVYDTPSKSLLFTTEERVALMRGAVAHVGNIVVQPFTGLVVNYARDQGAATIIRGLRSSPDFEYESQMFFMNRRLEPEVDMVALMSDQAHTFISSSLLKEVARLGGEISGMVPPNVVGALREKFGSPVK</sequence>
<evidence type="ECO:0000256" key="10">
    <source>
        <dbReference type="ARBA" id="ARBA00029346"/>
    </source>
</evidence>
<evidence type="ECO:0000256" key="3">
    <source>
        <dbReference type="ARBA" id="ARBA00022490"/>
    </source>
</evidence>
<dbReference type="PRINTS" id="PR01020">
    <property type="entry name" value="LPSBIOSNTHSS"/>
</dbReference>
<evidence type="ECO:0000256" key="9">
    <source>
        <dbReference type="ARBA" id="ARBA00022993"/>
    </source>
</evidence>
<feature type="domain" description="Cytidyltransferase-like" evidence="11">
    <location>
        <begin position="5"/>
        <end position="133"/>
    </location>
</feature>
<dbReference type="InterPro" id="IPR001980">
    <property type="entry name" value="PPAT"/>
</dbReference>
<comment type="caution">
    <text evidence="12">The sequence shown here is derived from an EMBL/GenBank/DDBJ whole genome shotgun (WGS) entry which is preliminary data.</text>
</comment>
<dbReference type="AlphaFoldDB" id="A0AA35T1L8"/>
<evidence type="ECO:0000256" key="7">
    <source>
        <dbReference type="ARBA" id="ARBA00022840"/>
    </source>
</evidence>
<dbReference type="Proteomes" id="UP001174909">
    <property type="component" value="Unassembled WGS sequence"/>
</dbReference>
<evidence type="ECO:0000313" key="12">
    <source>
        <dbReference type="EMBL" id="CAI8039559.1"/>
    </source>
</evidence>
<dbReference type="GO" id="GO:0015937">
    <property type="term" value="P:coenzyme A biosynthetic process"/>
    <property type="evidence" value="ECO:0007669"/>
    <property type="project" value="UniProtKB-KW"/>
</dbReference>
<comment type="catalytic activity">
    <reaction evidence="10">
        <text>(R)-4'-phosphopantetheine + ATP + H(+) = 3'-dephospho-CoA + diphosphate</text>
        <dbReference type="Rhea" id="RHEA:19801"/>
        <dbReference type="ChEBI" id="CHEBI:15378"/>
        <dbReference type="ChEBI" id="CHEBI:30616"/>
        <dbReference type="ChEBI" id="CHEBI:33019"/>
        <dbReference type="ChEBI" id="CHEBI:57328"/>
        <dbReference type="ChEBI" id="CHEBI:61723"/>
        <dbReference type="EC" id="2.7.7.3"/>
    </reaction>
</comment>
<dbReference type="CDD" id="cd02163">
    <property type="entry name" value="PPAT"/>
    <property type="match status" value="1"/>
</dbReference>